<sequence>MPGQVFRSSVARPPLSSRAPTCSSTNNNNDGQLDFHATHITNDQPPTATTTTTTTNPPRASRSALPAARHCRRHSRATRRHRPNAKTADRRGLSSPQLQRQQPAPRSQPAAPEGSATRVPALQPMCSVRPNISFGPATRRPTGADTAAISCSLVFCVVIQRVFVVGLA</sequence>
<evidence type="ECO:0000313" key="3">
    <source>
        <dbReference type="EMBL" id="PWI75093.1"/>
    </source>
</evidence>
<reference evidence="2" key="3">
    <citation type="submission" date="2023-11" db="EMBL/GenBank/DDBJ databases">
        <authorList>
            <person name="Beijen E."/>
            <person name="Ohm R.A."/>
        </authorList>
    </citation>
    <scope>NUCLEOTIDE SEQUENCE</scope>
    <source>
        <strain evidence="2">CBS 150709</strain>
    </source>
</reference>
<dbReference type="EMBL" id="LCWV01000002">
    <property type="protein sequence ID" value="PWI75093.1"/>
    <property type="molecule type" value="Genomic_DNA"/>
</dbReference>
<dbReference type="EMBL" id="JAWRVI010000062">
    <property type="protein sequence ID" value="KAK4082644.1"/>
    <property type="molecule type" value="Genomic_DNA"/>
</dbReference>
<feature type="compositionally biased region" description="Polar residues" evidence="1">
    <location>
        <begin position="18"/>
        <end position="31"/>
    </location>
</feature>
<reference evidence="3 4" key="2">
    <citation type="journal article" date="2016" name="Front. Microbiol.">
        <title>Genome and transcriptome sequences reveal the specific parasitism of the nematophagous Purpureocillium lilacinum 36-1.</title>
        <authorList>
            <person name="Xie J."/>
            <person name="Li S."/>
            <person name="Mo C."/>
            <person name="Xiao X."/>
            <person name="Peng D."/>
            <person name="Wang G."/>
            <person name="Xiao Y."/>
        </authorList>
    </citation>
    <scope>NUCLEOTIDE SEQUENCE [LARGE SCALE GENOMIC DNA]</scope>
    <source>
        <strain evidence="3 4">36-1</strain>
    </source>
</reference>
<reference evidence="3" key="1">
    <citation type="submission" date="2015-05" db="EMBL/GenBank/DDBJ databases">
        <authorList>
            <person name="Wang D.B."/>
            <person name="Wang M."/>
        </authorList>
    </citation>
    <scope>NUCLEOTIDE SEQUENCE</scope>
    <source>
        <strain evidence="3">36-1</strain>
    </source>
</reference>
<feature type="compositionally biased region" description="Low complexity" evidence="1">
    <location>
        <begin position="93"/>
        <end position="112"/>
    </location>
</feature>
<evidence type="ECO:0000313" key="4">
    <source>
        <dbReference type="Proteomes" id="UP000245956"/>
    </source>
</evidence>
<name>A0A2U3EKR8_PURLI</name>
<evidence type="ECO:0000256" key="1">
    <source>
        <dbReference type="SAM" id="MobiDB-lite"/>
    </source>
</evidence>
<dbReference type="Proteomes" id="UP000245956">
    <property type="component" value="Unassembled WGS sequence"/>
</dbReference>
<reference evidence="2 5" key="4">
    <citation type="journal article" date="2024" name="Microbiol. Resour. Announc.">
        <title>Genome annotations for the ascomycete fungi Trichoderma harzianum, Trichoderma aggressivum, and Purpureocillium lilacinum.</title>
        <authorList>
            <person name="Beijen E.P.W."/>
            <person name="Ohm R.A."/>
        </authorList>
    </citation>
    <scope>NUCLEOTIDE SEQUENCE [LARGE SCALE GENOMIC DNA]</scope>
    <source>
        <strain evidence="2 5">CBS 150709</strain>
    </source>
</reference>
<dbReference type="Proteomes" id="UP001287286">
    <property type="component" value="Unassembled WGS sequence"/>
</dbReference>
<accession>A0A2U3EKR8</accession>
<feature type="compositionally biased region" description="Low complexity" evidence="1">
    <location>
        <begin position="45"/>
        <end position="68"/>
    </location>
</feature>
<comment type="caution">
    <text evidence="3">The sequence shown here is derived from an EMBL/GenBank/DDBJ whole genome shotgun (WGS) entry which is preliminary data.</text>
</comment>
<protein>
    <submittedName>
        <fullName evidence="3">Uncharacterized protein</fullName>
    </submittedName>
</protein>
<feature type="region of interest" description="Disordered" evidence="1">
    <location>
        <begin position="1"/>
        <end position="123"/>
    </location>
</feature>
<gene>
    <name evidence="3" type="ORF">PCL_05751</name>
    <name evidence="2" type="ORF">Purlil1_11064</name>
</gene>
<keyword evidence="5" id="KW-1185">Reference proteome</keyword>
<organism evidence="3 4">
    <name type="scientific">Purpureocillium lilacinum</name>
    <name type="common">Paecilomyces lilacinus</name>
    <dbReference type="NCBI Taxonomy" id="33203"/>
    <lineage>
        <taxon>Eukaryota</taxon>
        <taxon>Fungi</taxon>
        <taxon>Dikarya</taxon>
        <taxon>Ascomycota</taxon>
        <taxon>Pezizomycotina</taxon>
        <taxon>Sordariomycetes</taxon>
        <taxon>Hypocreomycetidae</taxon>
        <taxon>Hypocreales</taxon>
        <taxon>Ophiocordycipitaceae</taxon>
        <taxon>Purpureocillium</taxon>
    </lineage>
</organism>
<proteinExistence type="predicted"/>
<dbReference type="AlphaFoldDB" id="A0A2U3EKR8"/>
<evidence type="ECO:0000313" key="5">
    <source>
        <dbReference type="Proteomes" id="UP001287286"/>
    </source>
</evidence>
<evidence type="ECO:0000313" key="2">
    <source>
        <dbReference type="EMBL" id="KAK4082644.1"/>
    </source>
</evidence>
<feature type="compositionally biased region" description="Basic residues" evidence="1">
    <location>
        <begin position="69"/>
        <end position="84"/>
    </location>
</feature>